<dbReference type="Proteomes" id="UP001497744">
    <property type="component" value="Unassembled WGS sequence"/>
</dbReference>
<gene>
    <name evidence="1" type="ORF">BcabD6B2_38470</name>
</gene>
<sequence>MTRARRMHVVEPAGVIFPPVLDFDAVRRQVVVGTVLPMQLQLRFKPVNRVRNALERALQLLRSLQRVYLLLLALLHLAVEVLNVPDSALDVVHQRVDRAFCRQQRLATVQVHLVDRSQEVLVPGVLGELRSFARFHDRPEPIAVRCKAPNAVVDLPRLIGVFRVRAQQLKLDEPHHLVVHLVHRGLQRVGADLRRHLPVLVILSDQYVVRQRRRLPFYFDPAHLVVLLQVDHELDLLRYRLQCEPLARPVGLQVPVQRALCVTLRVVFARQAA</sequence>
<dbReference type="EMBL" id="BPLF01000003">
    <property type="protein sequence ID" value="GIX64412.1"/>
    <property type="molecule type" value="Genomic_DNA"/>
</dbReference>
<dbReference type="AlphaFoldDB" id="A0AAV4LX64"/>
<proteinExistence type="predicted"/>
<name>A0AAV4LX64_BABCB</name>
<evidence type="ECO:0000313" key="2">
    <source>
        <dbReference type="Proteomes" id="UP001497744"/>
    </source>
</evidence>
<accession>A0AAV4LX64</accession>
<comment type="caution">
    <text evidence="1">The sequence shown here is derived from an EMBL/GenBank/DDBJ whole genome shotgun (WGS) entry which is preliminary data.</text>
</comment>
<keyword evidence="2" id="KW-1185">Reference proteome</keyword>
<dbReference type="GeneID" id="94195893"/>
<protein>
    <submittedName>
        <fullName evidence="1">DNA (Cytosine-5-)-methyltransferase</fullName>
    </submittedName>
</protein>
<organism evidence="1 2">
    <name type="scientific">Babesia caballi</name>
    <dbReference type="NCBI Taxonomy" id="5871"/>
    <lineage>
        <taxon>Eukaryota</taxon>
        <taxon>Sar</taxon>
        <taxon>Alveolata</taxon>
        <taxon>Apicomplexa</taxon>
        <taxon>Aconoidasida</taxon>
        <taxon>Piroplasmida</taxon>
        <taxon>Babesiidae</taxon>
        <taxon>Babesia</taxon>
    </lineage>
</organism>
<reference evidence="1 2" key="1">
    <citation type="submission" date="2021-06" db="EMBL/GenBank/DDBJ databases">
        <title>Genome sequence of Babesia caballi.</title>
        <authorList>
            <person name="Yamagishi J."/>
            <person name="Kidaka T."/>
            <person name="Ochi A."/>
        </authorList>
    </citation>
    <scope>NUCLEOTIDE SEQUENCE [LARGE SCALE GENOMIC DNA]</scope>
    <source>
        <strain evidence="1">USDA-D6B2</strain>
    </source>
</reference>
<evidence type="ECO:0000313" key="1">
    <source>
        <dbReference type="EMBL" id="GIX64412.1"/>
    </source>
</evidence>
<dbReference type="RefSeq" id="XP_067716481.1">
    <property type="nucleotide sequence ID" value="XM_067860380.1"/>
</dbReference>